<comment type="function">
    <text evidence="10">Acts as component of the peripheral membrane COG complex that is involved in intra-Golgi protein trafficking. COG is located at the cis-Golgi, and regulates tethering of retrograde intra-Golgi vesicles and possibly a number of other membrane trafficking events.</text>
</comment>
<dbReference type="Pfam" id="PF06419">
    <property type="entry name" value="COG6_N"/>
    <property type="match status" value="1"/>
</dbReference>
<evidence type="ECO:0000256" key="7">
    <source>
        <dbReference type="ARBA" id="ARBA00023136"/>
    </source>
</evidence>
<evidence type="ECO:0000256" key="1">
    <source>
        <dbReference type="ARBA" id="ARBA00004395"/>
    </source>
</evidence>
<evidence type="ECO:0000256" key="4">
    <source>
        <dbReference type="ARBA" id="ARBA00022448"/>
    </source>
</evidence>
<dbReference type="SMART" id="SM01087">
    <property type="entry name" value="COG6"/>
    <property type="match status" value="1"/>
</dbReference>
<reference evidence="13" key="1">
    <citation type="journal article" date="2014" name="Genome Biol. Evol.">
        <title>Gene Loss Rather Than Gene Gain Is Associated with a Host Jump from Monocots to Dicots in the Smut Fungus Melanopsichium pennsylvanicum.</title>
        <authorList>
            <person name="Sharma R."/>
            <person name="Mishra B."/>
            <person name="Runge F."/>
            <person name="Thines M."/>
        </authorList>
    </citation>
    <scope>NUCLEOTIDE SEQUENCE</scope>
    <source>
        <strain evidence="13">4</strain>
    </source>
</reference>
<dbReference type="GO" id="GO:0006891">
    <property type="term" value="P:intra-Golgi vesicle-mediated transport"/>
    <property type="evidence" value="ECO:0007669"/>
    <property type="project" value="UniProtKB-UniRule"/>
</dbReference>
<keyword evidence="4 10" id="KW-0813">Transport</keyword>
<evidence type="ECO:0000256" key="10">
    <source>
        <dbReference type="RuleBase" id="RU365075"/>
    </source>
</evidence>
<dbReference type="Pfam" id="PF20653">
    <property type="entry name" value="COG6_C"/>
    <property type="match status" value="1"/>
</dbReference>
<evidence type="ECO:0000259" key="12">
    <source>
        <dbReference type="Pfam" id="PF20653"/>
    </source>
</evidence>
<dbReference type="AlphaFoldDB" id="A0A077RBF1"/>
<comment type="similarity">
    <text evidence="2 10">Belongs to the COG6 family.</text>
</comment>
<evidence type="ECO:0000256" key="2">
    <source>
        <dbReference type="ARBA" id="ARBA00011023"/>
    </source>
</evidence>
<dbReference type="InterPro" id="IPR010490">
    <property type="entry name" value="COG6"/>
</dbReference>
<keyword evidence="6 10" id="KW-0333">Golgi apparatus</keyword>
<dbReference type="InterPro" id="IPR048368">
    <property type="entry name" value="COG6_N"/>
</dbReference>
<evidence type="ECO:0000256" key="8">
    <source>
        <dbReference type="ARBA" id="ARBA00031348"/>
    </source>
</evidence>
<organism evidence="13">
    <name type="scientific">Melanopsichium pennsylvanicum 4</name>
    <dbReference type="NCBI Taxonomy" id="1398559"/>
    <lineage>
        <taxon>Eukaryota</taxon>
        <taxon>Fungi</taxon>
        <taxon>Dikarya</taxon>
        <taxon>Basidiomycota</taxon>
        <taxon>Ustilaginomycotina</taxon>
        <taxon>Ustilaginomycetes</taxon>
        <taxon>Ustilaginales</taxon>
        <taxon>Ustilaginaceae</taxon>
        <taxon>Melanopsichium</taxon>
    </lineage>
</organism>
<evidence type="ECO:0000256" key="6">
    <source>
        <dbReference type="ARBA" id="ARBA00023034"/>
    </source>
</evidence>
<accession>A0A077RBF1</accession>
<dbReference type="PANTHER" id="PTHR21506">
    <property type="entry name" value="COMPONENT OF OLIGOMERIC GOLGI COMPLEX 6"/>
    <property type="match status" value="1"/>
</dbReference>
<protein>
    <recommendedName>
        <fullName evidence="3 10">Conserved oligomeric Golgi complex subunit 6</fullName>
        <shortName evidence="10">COG complex subunit 6</shortName>
    </recommendedName>
    <alternativeName>
        <fullName evidence="8 10">Component of oligomeric Golgi complex 6</fullName>
    </alternativeName>
</protein>
<evidence type="ECO:0000259" key="11">
    <source>
        <dbReference type="Pfam" id="PF06419"/>
    </source>
</evidence>
<keyword evidence="7 10" id="KW-0472">Membrane</keyword>
<proteinExistence type="inferred from homology"/>
<dbReference type="GO" id="GO:0015031">
    <property type="term" value="P:protein transport"/>
    <property type="evidence" value="ECO:0007669"/>
    <property type="project" value="UniProtKB-KW"/>
</dbReference>
<evidence type="ECO:0000256" key="3">
    <source>
        <dbReference type="ARBA" id="ARBA00020973"/>
    </source>
</evidence>
<dbReference type="PANTHER" id="PTHR21506:SF0">
    <property type="entry name" value="CONSERVED OLIGOMERIC GOLGI COMPLEX SUBUNIT 6"/>
    <property type="match status" value="1"/>
</dbReference>
<dbReference type="GO" id="GO:0017119">
    <property type="term" value="C:Golgi transport complex"/>
    <property type="evidence" value="ECO:0007669"/>
    <property type="project" value="UniProtKB-UniRule"/>
</dbReference>
<dbReference type="EMBL" id="HG529697">
    <property type="protein sequence ID" value="CDI56667.1"/>
    <property type="molecule type" value="Genomic_DNA"/>
</dbReference>
<dbReference type="GO" id="GO:0000139">
    <property type="term" value="C:Golgi membrane"/>
    <property type="evidence" value="ECO:0007669"/>
    <property type="project" value="UniProtKB-SubCell"/>
</dbReference>
<evidence type="ECO:0000256" key="5">
    <source>
        <dbReference type="ARBA" id="ARBA00022927"/>
    </source>
</evidence>
<comment type="function">
    <text evidence="9">Acts as a component of the peripheral membrane COG complex that is involved in intra-Golgi protein trafficking. COG is located at the cis-Golgi, and regulates tethering of retrograde intra-Golgi vesicles and possibly a number of other membrane trafficking events.</text>
</comment>
<evidence type="ECO:0000256" key="9">
    <source>
        <dbReference type="ARBA" id="ARBA00043873"/>
    </source>
</evidence>
<comment type="subcellular location">
    <subcellularLocation>
        <location evidence="1 10">Golgi apparatus membrane</location>
        <topology evidence="1 10">Peripheral membrane protein</topology>
    </subcellularLocation>
</comment>
<name>A0A077RBF1_9BASI</name>
<dbReference type="InterPro" id="IPR048369">
    <property type="entry name" value="COG6_C"/>
</dbReference>
<sequence length="761" mass="83447">MSSQVFDMAKVQPGESFSQPATSPILAYESTITTSAPSTSRPLTSRIRQILLANPPPSDAANFRTALDALAQMYSAPSTETSKLSVGKGKSSSSTSSIAQPFTLIDTPRARRDISTDLRQRSLSAIDTIIDILADVDNHLVQLSDSINSMHASCDSISFKLTSAEQSSRYLIEHAEGLEKQRAAALAQEQVVKLFLTRFTLSDAERQSIYSREVRVGSDVFLAVDKLQRIRSECQVLLQGSETTSTGGGTRAGMDIMQSTSTDLDQAYQKLYKWCSFEFRQPVKEGLEVSPTLREACRRLKISRPDLLKTALTTLTQTRSSILASSFMSALTLGAGPPTYLPGPIELHAHDPIRYVGDMLAWIHQTVASEREFLTSLLDEKEGEGGRRIGQRRRGLEGSVDLTSSHPDSLALGAGEALVRDVLNSNLDGCCRPLKQRISQTLQSQEGSVTSYRLAHLVQFYRITMDKTIGSRATLSRTLKQLCDAAMMAFGETIERQSKGIERYDGMPERDLSLPTPLVATLATLKELLGEFSRSLAEDRFASSADGSNQSKAMEETGASLTKFDWVLGKLVDPLTDMIVRMADLLVTRRPRGKTEQMAKWEACIFICNCLESLLSALSAYSFTSSKSDELRQSLETRLGELSEMHSTKLLVQSGLAGVASAMETHDGARVLSSVSGAKEKEVEKGLEGFEKCLAQDDLLTPKDLGRLASPVARQKVHEFALEKLTHVYGRIVAAVLDETNGYRVDLVKRSRDEVAILLGF</sequence>
<comment type="subunit">
    <text evidence="10">Component of the conserved oligomeric Golgi complex.</text>
</comment>
<feature type="domain" description="Conserved Oligomeric Golgi complex subunit 6 C-terminal" evidence="12">
    <location>
        <begin position="251"/>
        <end position="759"/>
    </location>
</feature>
<evidence type="ECO:0000313" key="13">
    <source>
        <dbReference type="EMBL" id="CDI56667.1"/>
    </source>
</evidence>
<keyword evidence="5 10" id="KW-0653">Protein transport</keyword>
<feature type="domain" description="Conserved oligomeric complex COG6 N-terminal" evidence="11">
    <location>
        <begin position="106"/>
        <end position="211"/>
    </location>
</feature>